<sequence length="271" mass="31548">MRADGCALDPLFARKGNGEKLYRNLVEATCIRLFHARLIERALVDFANMQDGWRAFHEADIPTRRSHRKADCLAINERTGQLFVFEAKRGTRRYSAEEGRAIDDRLWEIVDALEAKTHYVDWPYRKVSVFVLSFYGADIPSKFPVYKRETVDAVFGGGIAAATRQMEEYLQLVAQRGHPYDERVLLDNAEAMGAASHRLPDLPSIFDIDLATVENDAFFEVGRNGYWPVGRDRFDEKRRDRFLKREEALMREERWHREKLALMRRRFDGEG</sequence>
<accession>A0A060DJ46</accession>
<name>A0A060DJ46_9PROT</name>
<evidence type="ECO:0000313" key="2">
    <source>
        <dbReference type="Proteomes" id="UP000027186"/>
    </source>
</evidence>
<dbReference type="KEGG" id="abq:ABAZ39_13065"/>
<gene>
    <name evidence="1" type="ORF">ABAZ39_13065</name>
</gene>
<reference evidence="1 2" key="1">
    <citation type="journal article" date="2014" name="Genome Announc.">
        <title>Complete Genome Sequence of the Model Rhizosphere Strain Azospirillum brasilense Az39, Successfully Applied in Agriculture.</title>
        <authorList>
            <person name="Rivera D."/>
            <person name="Revale S."/>
            <person name="Molina R."/>
            <person name="Gualpa J."/>
            <person name="Puente M."/>
            <person name="Maroniche G."/>
            <person name="Paris G."/>
            <person name="Baker D."/>
            <person name="Clavijo B."/>
            <person name="McLay K."/>
            <person name="Spaepen S."/>
            <person name="Perticari A."/>
            <person name="Vazquez M."/>
            <person name="Wisniewski-Dye F."/>
            <person name="Watkins C."/>
            <person name="Martinez-Abarca F."/>
            <person name="Vanderleyden J."/>
            <person name="Cassan F."/>
        </authorList>
    </citation>
    <scope>NUCLEOTIDE SEQUENCE [LARGE SCALE GENOMIC DNA]</scope>
    <source>
        <strain evidence="1 2">Az39</strain>
    </source>
</reference>
<protein>
    <submittedName>
        <fullName evidence="1">Uncharacterized protein</fullName>
    </submittedName>
</protein>
<evidence type="ECO:0000313" key="1">
    <source>
        <dbReference type="EMBL" id="AIB12902.1"/>
    </source>
</evidence>
<organism evidence="1 2">
    <name type="scientific">Azospirillum argentinense</name>
    <dbReference type="NCBI Taxonomy" id="2970906"/>
    <lineage>
        <taxon>Bacteria</taxon>
        <taxon>Pseudomonadati</taxon>
        <taxon>Pseudomonadota</taxon>
        <taxon>Alphaproteobacteria</taxon>
        <taxon>Rhodospirillales</taxon>
        <taxon>Azospirillaceae</taxon>
        <taxon>Azospirillum</taxon>
    </lineage>
</organism>
<dbReference type="AlphaFoldDB" id="A0A060DJ46"/>
<proteinExistence type="predicted"/>
<dbReference type="Proteomes" id="UP000027186">
    <property type="component" value="Chromosome"/>
</dbReference>
<dbReference type="EMBL" id="CP007793">
    <property type="protein sequence ID" value="AIB12902.1"/>
    <property type="molecule type" value="Genomic_DNA"/>
</dbReference>